<evidence type="ECO:0008006" key="4">
    <source>
        <dbReference type="Google" id="ProtNLM"/>
    </source>
</evidence>
<name>A0A1Q5SN77_9BACL</name>
<comment type="caution">
    <text evidence="2">The sequence shown here is derived from an EMBL/GenBank/DDBJ whole genome shotgun (WGS) entry which is preliminary data.</text>
</comment>
<protein>
    <recommendedName>
        <fullName evidence="4">Chromosome partition protein smc</fullName>
    </recommendedName>
</protein>
<reference evidence="2 3" key="1">
    <citation type="submission" date="2016-11" db="EMBL/GenBank/DDBJ databases">
        <authorList>
            <person name="Kadnikov V."/>
            <person name="Nazina T."/>
        </authorList>
    </citation>
    <scope>NUCLEOTIDE SEQUENCE [LARGE SCALE GENOMIC DNA]</scope>
    <source>
        <strain evidence="2 3">1017</strain>
    </source>
</reference>
<proteinExistence type="predicted"/>
<keyword evidence="1" id="KW-0175">Coiled coil</keyword>
<evidence type="ECO:0000256" key="1">
    <source>
        <dbReference type="SAM" id="Coils"/>
    </source>
</evidence>
<dbReference type="AlphaFoldDB" id="A0A1Q5SN77"/>
<gene>
    <name evidence="2" type="ORF">BRO54_3322</name>
</gene>
<reference evidence="3" key="2">
    <citation type="submission" date="2017-01" db="EMBL/GenBank/DDBJ databases">
        <title>Genome sequencing and annotation of Geobacillus sp. 1017, a Hydrocarbon-Oxidizing Thermophilic Bacterium Isolated from a Heavy Oil Reservoir (China).</title>
        <authorList>
            <person name="Kadnikov V.V."/>
            <person name="Mardanov A.V."/>
            <person name="Poltaraus A.B."/>
            <person name="Sokolova D.S."/>
            <person name="Semenova E.M."/>
            <person name="Ravin N.V."/>
            <person name="Tourova T.P."/>
            <person name="Nazina T.N."/>
        </authorList>
    </citation>
    <scope>NUCLEOTIDE SEQUENCE [LARGE SCALE GENOMIC DNA]</scope>
    <source>
        <strain evidence="3">1017</strain>
    </source>
</reference>
<accession>A0A1Q5SN77</accession>
<dbReference type="Proteomes" id="UP000186030">
    <property type="component" value="Unassembled WGS sequence"/>
</dbReference>
<dbReference type="EMBL" id="MQMG01000056">
    <property type="protein sequence ID" value="OKO89461.1"/>
    <property type="molecule type" value="Genomic_DNA"/>
</dbReference>
<feature type="coiled-coil region" evidence="1">
    <location>
        <begin position="4"/>
        <end position="65"/>
    </location>
</feature>
<sequence length="80" mass="9215">MEAKMATKQELAELRSTVNEMEAKMATKDDLAPIRQAVLETNEIVKNIEVNQERHEQILEILSKRSIEHEASISKLRRAQ</sequence>
<organism evidence="2 3">
    <name type="scientific">Geobacillus proteiniphilus</name>
    <dbReference type="NCBI Taxonomy" id="860353"/>
    <lineage>
        <taxon>Bacteria</taxon>
        <taxon>Bacillati</taxon>
        <taxon>Bacillota</taxon>
        <taxon>Bacilli</taxon>
        <taxon>Bacillales</taxon>
        <taxon>Anoxybacillaceae</taxon>
        <taxon>Geobacillus</taxon>
    </lineage>
</organism>
<evidence type="ECO:0000313" key="2">
    <source>
        <dbReference type="EMBL" id="OKO89461.1"/>
    </source>
</evidence>
<evidence type="ECO:0000313" key="3">
    <source>
        <dbReference type="Proteomes" id="UP000186030"/>
    </source>
</evidence>